<keyword evidence="2" id="KW-0732">Signal</keyword>
<protein>
    <submittedName>
        <fullName evidence="3">Lipase, GDSL, active site</fullName>
    </submittedName>
</protein>
<dbReference type="STRING" id="63057.A0A2P5ASR0"/>
<dbReference type="InterPro" id="IPR036514">
    <property type="entry name" value="SGNH_hydro_sf"/>
</dbReference>
<comment type="caution">
    <text evidence="3">The sequence shown here is derived from an EMBL/GenBank/DDBJ whole genome shotgun (WGS) entry which is preliminary data.</text>
</comment>
<feature type="chain" id="PRO_5015152600" evidence="2">
    <location>
        <begin position="24"/>
        <end position="212"/>
    </location>
</feature>
<dbReference type="Gene3D" id="3.40.50.1110">
    <property type="entry name" value="SGNH hydrolase"/>
    <property type="match status" value="1"/>
</dbReference>
<dbReference type="Pfam" id="PF00657">
    <property type="entry name" value="Lipase_GDSL"/>
    <property type="match status" value="1"/>
</dbReference>
<evidence type="ECO:0000256" key="2">
    <source>
        <dbReference type="SAM" id="SignalP"/>
    </source>
</evidence>
<organism evidence="3 4">
    <name type="scientific">Trema orientale</name>
    <name type="common">Charcoal tree</name>
    <name type="synonym">Celtis orientalis</name>
    <dbReference type="NCBI Taxonomy" id="63057"/>
    <lineage>
        <taxon>Eukaryota</taxon>
        <taxon>Viridiplantae</taxon>
        <taxon>Streptophyta</taxon>
        <taxon>Embryophyta</taxon>
        <taxon>Tracheophyta</taxon>
        <taxon>Spermatophyta</taxon>
        <taxon>Magnoliopsida</taxon>
        <taxon>eudicotyledons</taxon>
        <taxon>Gunneridae</taxon>
        <taxon>Pentapetalae</taxon>
        <taxon>rosids</taxon>
        <taxon>fabids</taxon>
        <taxon>Rosales</taxon>
        <taxon>Cannabaceae</taxon>
        <taxon>Trema</taxon>
    </lineage>
</organism>
<accession>A0A2P5ASR0</accession>
<dbReference type="InterPro" id="IPR001087">
    <property type="entry name" value="GDSL"/>
</dbReference>
<dbReference type="OrthoDB" id="1600564at2759"/>
<dbReference type="Proteomes" id="UP000237000">
    <property type="component" value="Unassembled WGS sequence"/>
</dbReference>
<feature type="signal peptide" evidence="2">
    <location>
        <begin position="1"/>
        <end position="23"/>
    </location>
</feature>
<name>A0A2P5ASR0_TREOI</name>
<evidence type="ECO:0000313" key="4">
    <source>
        <dbReference type="Proteomes" id="UP000237000"/>
    </source>
</evidence>
<evidence type="ECO:0000313" key="3">
    <source>
        <dbReference type="EMBL" id="PON39583.1"/>
    </source>
</evidence>
<dbReference type="InterPro" id="IPR008265">
    <property type="entry name" value="Lipase_GDSL_AS"/>
</dbReference>
<gene>
    <name evidence="3" type="ORF">TorRG33x02_342370</name>
</gene>
<sequence length="212" mass="23162">MAVFIIFALLITSLFTFRMSTTGQFVPALFIFGDSIVDTGNNNQLPTLIKANFPPYGRDYVNQQPTGRFSNGKLAIDIIADSFLALSSLPPAYLTDEAKGRNLLVGANFASAGSGYYNLTANLNLAISLDQQLEYFKEFQAKLVGMVGETNASSIIAGSLYIISSGSSDFLQNYYINPLLQLTNQIDQFFAILLQNFVAFIQVSLKSPMTTS</sequence>
<dbReference type="PROSITE" id="PS01098">
    <property type="entry name" value="LIPASE_GDSL_SER"/>
    <property type="match status" value="1"/>
</dbReference>
<comment type="similarity">
    <text evidence="1">Belongs to the 'GDSL' lipolytic enzyme family.</text>
</comment>
<dbReference type="PANTHER" id="PTHR45642:SF67">
    <property type="entry name" value="GDSL-LIKE LIPASE_ACYLHYDROLASE FAMILY PROTEIN, EXPRESSED"/>
    <property type="match status" value="1"/>
</dbReference>
<reference evidence="4" key="1">
    <citation type="submission" date="2016-06" db="EMBL/GenBank/DDBJ databases">
        <title>Parallel loss of symbiosis genes in relatives of nitrogen-fixing non-legume Parasponia.</title>
        <authorList>
            <person name="Van Velzen R."/>
            <person name="Holmer R."/>
            <person name="Bu F."/>
            <person name="Rutten L."/>
            <person name="Van Zeijl A."/>
            <person name="Liu W."/>
            <person name="Santuari L."/>
            <person name="Cao Q."/>
            <person name="Sharma T."/>
            <person name="Shen D."/>
            <person name="Roswanjaya Y."/>
            <person name="Wardhani T."/>
            <person name="Kalhor M.S."/>
            <person name="Jansen J."/>
            <person name="Van den Hoogen J."/>
            <person name="Gungor B."/>
            <person name="Hartog M."/>
            <person name="Hontelez J."/>
            <person name="Verver J."/>
            <person name="Yang W.-C."/>
            <person name="Schijlen E."/>
            <person name="Repin R."/>
            <person name="Schilthuizen M."/>
            <person name="Schranz E."/>
            <person name="Heidstra R."/>
            <person name="Miyata K."/>
            <person name="Fedorova E."/>
            <person name="Kohlen W."/>
            <person name="Bisseling T."/>
            <person name="Smit S."/>
            <person name="Geurts R."/>
        </authorList>
    </citation>
    <scope>NUCLEOTIDE SEQUENCE [LARGE SCALE GENOMIC DNA]</scope>
    <source>
        <strain evidence="4">cv. RG33-2</strain>
    </source>
</reference>
<evidence type="ECO:0000256" key="1">
    <source>
        <dbReference type="ARBA" id="ARBA00008668"/>
    </source>
</evidence>
<dbReference type="EMBL" id="JXTC01000713">
    <property type="protein sequence ID" value="PON39583.1"/>
    <property type="molecule type" value="Genomic_DNA"/>
</dbReference>
<dbReference type="PANTHER" id="PTHR45642">
    <property type="entry name" value="GDSL ESTERASE/LIPASE EXL3"/>
    <property type="match status" value="1"/>
</dbReference>
<dbReference type="GO" id="GO:0006629">
    <property type="term" value="P:lipid metabolic process"/>
    <property type="evidence" value="ECO:0007669"/>
    <property type="project" value="InterPro"/>
</dbReference>
<dbReference type="GO" id="GO:0016298">
    <property type="term" value="F:lipase activity"/>
    <property type="evidence" value="ECO:0007669"/>
    <property type="project" value="InterPro"/>
</dbReference>
<proteinExistence type="inferred from homology"/>
<dbReference type="InParanoid" id="A0A2P5ASR0"/>
<dbReference type="InterPro" id="IPR050592">
    <property type="entry name" value="GDSL_lipolytic_enzyme"/>
</dbReference>
<dbReference type="AlphaFoldDB" id="A0A2P5ASR0"/>
<keyword evidence="4" id="KW-1185">Reference proteome</keyword>